<dbReference type="Proteomes" id="UP000269721">
    <property type="component" value="Unassembled WGS sequence"/>
</dbReference>
<protein>
    <submittedName>
        <fullName evidence="2">Uncharacterized protein</fullName>
    </submittedName>
</protein>
<sequence length="152" mass="17003">MTTPTTPTTPDQPLPDPQPHPPRFYTLEEYETKIRNSDLPDDVKKRTLERSEYHKSKPRNSAKNPCPTRPFASHGTLASTQSSRWLVAGREITTLKALKVVKAVKPLNPLNSLNPLNPLKALKLEGVNLSELIRLTCGYHVCFGGDVMPFET</sequence>
<feature type="compositionally biased region" description="Pro residues" evidence="1">
    <location>
        <begin position="10"/>
        <end position="22"/>
    </location>
</feature>
<gene>
    <name evidence="2" type="ORF">BDK51DRAFT_32736</name>
</gene>
<feature type="region of interest" description="Disordered" evidence="1">
    <location>
        <begin position="1"/>
        <end position="78"/>
    </location>
</feature>
<evidence type="ECO:0000313" key="2">
    <source>
        <dbReference type="EMBL" id="RKO93439.1"/>
    </source>
</evidence>
<feature type="compositionally biased region" description="Basic and acidic residues" evidence="1">
    <location>
        <begin position="30"/>
        <end position="55"/>
    </location>
</feature>
<dbReference type="AlphaFoldDB" id="A0A4P9WKC9"/>
<evidence type="ECO:0000256" key="1">
    <source>
        <dbReference type="SAM" id="MobiDB-lite"/>
    </source>
</evidence>
<dbReference type="EMBL" id="KZ994242">
    <property type="protein sequence ID" value="RKO93439.1"/>
    <property type="molecule type" value="Genomic_DNA"/>
</dbReference>
<name>A0A4P9WKC9_9FUNG</name>
<proteinExistence type="predicted"/>
<organism evidence="2 3">
    <name type="scientific">Blyttiomyces helicus</name>
    <dbReference type="NCBI Taxonomy" id="388810"/>
    <lineage>
        <taxon>Eukaryota</taxon>
        <taxon>Fungi</taxon>
        <taxon>Fungi incertae sedis</taxon>
        <taxon>Chytridiomycota</taxon>
        <taxon>Chytridiomycota incertae sedis</taxon>
        <taxon>Chytridiomycetes</taxon>
        <taxon>Chytridiomycetes incertae sedis</taxon>
        <taxon>Blyttiomyces</taxon>
    </lineage>
</organism>
<feature type="non-terminal residue" evidence="2">
    <location>
        <position position="152"/>
    </location>
</feature>
<evidence type="ECO:0000313" key="3">
    <source>
        <dbReference type="Proteomes" id="UP000269721"/>
    </source>
</evidence>
<accession>A0A4P9WKC9</accession>
<reference evidence="3" key="1">
    <citation type="journal article" date="2018" name="Nat. Microbiol.">
        <title>Leveraging single-cell genomics to expand the fungal tree of life.</title>
        <authorList>
            <person name="Ahrendt S.R."/>
            <person name="Quandt C.A."/>
            <person name="Ciobanu D."/>
            <person name="Clum A."/>
            <person name="Salamov A."/>
            <person name="Andreopoulos B."/>
            <person name="Cheng J.F."/>
            <person name="Woyke T."/>
            <person name="Pelin A."/>
            <person name="Henrissat B."/>
            <person name="Reynolds N.K."/>
            <person name="Benny G.L."/>
            <person name="Smith M.E."/>
            <person name="James T.Y."/>
            <person name="Grigoriev I.V."/>
        </authorList>
    </citation>
    <scope>NUCLEOTIDE SEQUENCE [LARGE SCALE GENOMIC DNA]</scope>
</reference>
<keyword evidence="3" id="KW-1185">Reference proteome</keyword>